<dbReference type="RefSeq" id="WP_005458665.1">
    <property type="nucleotide sequence ID" value="NZ_CM001440.1"/>
</dbReference>
<dbReference type="PROSITE" id="PS51257">
    <property type="entry name" value="PROKAR_LIPOPROTEIN"/>
    <property type="match status" value="1"/>
</dbReference>
<dbReference type="STRING" id="882082.SaccyDRAFT_3895"/>
<name>H5XGZ2_9PSEU</name>
<accession>H5XGZ2</accession>
<feature type="signal peptide" evidence="2">
    <location>
        <begin position="1"/>
        <end position="24"/>
    </location>
</feature>
<sequence>MSTARTVAAVCAAFALAACGTSSAGDGPEAVPSSEASAEQSSPAATSSGRLLRFGSEHRFPSGLVVTVSSPNVFVPSESAYPRSARAAAFGIELYNEGQDPYRISDLSAQAMIDGKEIKQVQDITRGYNGIVNADSDLAAGDSTKVTLAFALPAEPATVELTLRPDSTKPTKVVFVGSV</sequence>
<dbReference type="Proteomes" id="UP000002791">
    <property type="component" value="Chromosome"/>
</dbReference>
<reference evidence="3 4" key="1">
    <citation type="submission" date="2011-11" db="EMBL/GenBank/DDBJ databases">
        <title>The Noncontiguous Finished sequence of Saccharomonospora cyanea NA-134.</title>
        <authorList>
            <consortium name="US DOE Joint Genome Institute"/>
            <person name="Lucas S."/>
            <person name="Han J."/>
            <person name="Lapidus A."/>
            <person name="Cheng J.-F."/>
            <person name="Goodwin L."/>
            <person name="Pitluck S."/>
            <person name="Peters L."/>
            <person name="Ovchinnikova G."/>
            <person name="Lu M."/>
            <person name="Detter J.C."/>
            <person name="Han C."/>
            <person name="Tapia R."/>
            <person name="Land M."/>
            <person name="Hauser L."/>
            <person name="Kyrpides N."/>
            <person name="Ivanova N."/>
            <person name="Pagani I."/>
            <person name="Brambilla E.-M."/>
            <person name="Klenk H.-P."/>
            <person name="Woyke T."/>
        </authorList>
    </citation>
    <scope>NUCLEOTIDE SEQUENCE [LARGE SCALE GENOMIC DNA]</scope>
    <source>
        <strain evidence="3 4">NA-134</strain>
    </source>
</reference>
<feature type="region of interest" description="Disordered" evidence="1">
    <location>
        <begin position="23"/>
        <end position="47"/>
    </location>
</feature>
<evidence type="ECO:0000256" key="2">
    <source>
        <dbReference type="SAM" id="SignalP"/>
    </source>
</evidence>
<keyword evidence="4" id="KW-1185">Reference proteome</keyword>
<proteinExistence type="predicted"/>
<protein>
    <submittedName>
        <fullName evidence="3">Telomeric repeat-binding factor 2</fullName>
    </submittedName>
</protein>
<evidence type="ECO:0000313" key="4">
    <source>
        <dbReference type="Proteomes" id="UP000002791"/>
    </source>
</evidence>
<dbReference type="AlphaFoldDB" id="H5XGZ2"/>
<feature type="chain" id="PRO_5003602113" evidence="2">
    <location>
        <begin position="25"/>
        <end position="179"/>
    </location>
</feature>
<keyword evidence="2" id="KW-0732">Signal</keyword>
<gene>
    <name evidence="3" type="ORF">SaccyDRAFT_3895</name>
</gene>
<dbReference type="EMBL" id="CM001440">
    <property type="protein sequence ID" value="EHR62719.1"/>
    <property type="molecule type" value="Genomic_DNA"/>
</dbReference>
<evidence type="ECO:0000313" key="3">
    <source>
        <dbReference type="EMBL" id="EHR62719.1"/>
    </source>
</evidence>
<dbReference type="eggNOG" id="ENOG5031I6V">
    <property type="taxonomic scope" value="Bacteria"/>
</dbReference>
<organism evidence="3 4">
    <name type="scientific">Saccharomonospora cyanea NA-134</name>
    <dbReference type="NCBI Taxonomy" id="882082"/>
    <lineage>
        <taxon>Bacteria</taxon>
        <taxon>Bacillati</taxon>
        <taxon>Actinomycetota</taxon>
        <taxon>Actinomycetes</taxon>
        <taxon>Pseudonocardiales</taxon>
        <taxon>Pseudonocardiaceae</taxon>
        <taxon>Saccharomonospora</taxon>
    </lineage>
</organism>
<dbReference type="HOGENOM" id="CLU_128763_0_0_11"/>
<evidence type="ECO:0000256" key="1">
    <source>
        <dbReference type="SAM" id="MobiDB-lite"/>
    </source>
</evidence>
<dbReference type="OrthoDB" id="3686846at2"/>